<dbReference type="RefSeq" id="WP_092677531.1">
    <property type="nucleotide sequence ID" value="NZ_FOGC01000011.1"/>
</dbReference>
<keyword evidence="6" id="KW-0812">Transmembrane</keyword>
<evidence type="ECO:0000259" key="7">
    <source>
        <dbReference type="Pfam" id="PF23892"/>
    </source>
</evidence>
<keyword evidence="2" id="KW-0677">Repeat</keyword>
<evidence type="ECO:0000256" key="6">
    <source>
        <dbReference type="SAM" id="Phobius"/>
    </source>
</evidence>
<accession>A0A1H9LEW6</accession>
<dbReference type="EMBL" id="FOGC01000011">
    <property type="protein sequence ID" value="SER09898.1"/>
    <property type="molecule type" value="Genomic_DNA"/>
</dbReference>
<dbReference type="Pfam" id="PF23892">
    <property type="entry name" value="Ig_CycH"/>
    <property type="match status" value="1"/>
</dbReference>
<dbReference type="STRING" id="988801.SAMN05216522_11175"/>
<feature type="domain" description="Cytochrome c-type biogenesis protein H Ig-like" evidence="7">
    <location>
        <begin position="293"/>
        <end position="399"/>
    </location>
</feature>
<keyword evidence="3" id="KW-0201">Cytochrome c-type biogenesis</keyword>
<dbReference type="InterPro" id="IPR056413">
    <property type="entry name" value="TPR_CcmH_CycH"/>
</dbReference>
<feature type="domain" description="Cytochrome c-type biogenesis protein H TPR" evidence="8">
    <location>
        <begin position="115"/>
        <end position="270"/>
    </location>
</feature>
<dbReference type="InterPro" id="IPR056412">
    <property type="entry name" value="Ig_CycH"/>
</dbReference>
<evidence type="ECO:0000259" key="8">
    <source>
        <dbReference type="Pfam" id="PF23914"/>
    </source>
</evidence>
<protein>
    <submittedName>
        <fullName evidence="9">Cytochrome c-type biogenesis protein CcmI</fullName>
    </submittedName>
</protein>
<dbReference type="InterPro" id="IPR051263">
    <property type="entry name" value="C-type_cytochrome_biogenesis"/>
</dbReference>
<dbReference type="PANTHER" id="PTHR47870:SF2">
    <property type="entry name" value="FORMATE-DEPENDENT NITRITE REDUCTASE COMPLEX SUBUNIT NRFF"/>
    <property type="match status" value="1"/>
</dbReference>
<dbReference type="InterPro" id="IPR011990">
    <property type="entry name" value="TPR-like_helical_dom_sf"/>
</dbReference>
<gene>
    <name evidence="9" type="ORF">SAMN05216522_11175</name>
</gene>
<organism evidence="9 10">
    <name type="scientific">Rosenbergiella nectarea</name>
    <dbReference type="NCBI Taxonomy" id="988801"/>
    <lineage>
        <taxon>Bacteria</taxon>
        <taxon>Pseudomonadati</taxon>
        <taxon>Pseudomonadota</taxon>
        <taxon>Gammaproteobacteria</taxon>
        <taxon>Enterobacterales</taxon>
        <taxon>Erwiniaceae</taxon>
        <taxon>Rosenbergiella</taxon>
    </lineage>
</organism>
<keyword evidence="4 5" id="KW-0802">TPR repeat</keyword>
<dbReference type="OrthoDB" id="9776053at2"/>
<dbReference type="AlphaFoldDB" id="A0A1H9LEW6"/>
<feature type="repeat" description="TPR" evidence="5">
    <location>
        <begin position="164"/>
        <end position="197"/>
    </location>
</feature>
<dbReference type="Pfam" id="PF23914">
    <property type="entry name" value="TPR_CcmH_CycH"/>
    <property type="match status" value="1"/>
</dbReference>
<name>A0A1H9LEW6_9GAMM</name>
<dbReference type="InterPro" id="IPR017560">
    <property type="entry name" value="Cyt_c_biogenesis_CcmI"/>
</dbReference>
<sequence>MGNLWLVLLGLLAVACVWIAIALGRKPRDYAQLRDELNTLFYQQRLKEIEEDDAQGIVTEKAELVTELQHSLLADLPEQASRTVRLGKSWVMAPIILVVIGVSLAMYLKTGGLMQQMELNQVEQDYPQLRDRLMNPQAEHLTQGELQQFSLGLRASLQNDPANVQDWAMLGRLGMVLNNSQLASQAFERALRLAPDDTGLKSDYAEVLVRSPDPQDNRQAQLLLQDMRVKQPEDTRLLTLLAADFFAQQKYPEAIRYWQQLLPNLAPGSAQRDAVEKGIEQAKTNAGLQTSQLTVNVDLSTSAKRMLPQNGVLYISVTDGISPVPVAVKRIPLSHFPLSLVLDDSNAMVPERLLSAQHQLQVRARISRDGSAKPQKDDWFGLNPVARFTGKQSLSVIIDQQEP</sequence>
<keyword evidence="6" id="KW-0472">Membrane</keyword>
<dbReference type="GO" id="GO:0030313">
    <property type="term" value="C:cell envelope"/>
    <property type="evidence" value="ECO:0007669"/>
    <property type="project" value="UniProtKB-SubCell"/>
</dbReference>
<dbReference type="PROSITE" id="PS50005">
    <property type="entry name" value="TPR"/>
    <property type="match status" value="1"/>
</dbReference>
<dbReference type="NCBIfam" id="TIGR03142">
    <property type="entry name" value="cytochro_ccmI"/>
    <property type="match status" value="1"/>
</dbReference>
<evidence type="ECO:0000313" key="9">
    <source>
        <dbReference type="EMBL" id="SER09898.1"/>
    </source>
</evidence>
<feature type="transmembrane region" description="Helical" evidence="6">
    <location>
        <begin position="90"/>
        <end position="108"/>
    </location>
</feature>
<evidence type="ECO:0000256" key="4">
    <source>
        <dbReference type="ARBA" id="ARBA00022803"/>
    </source>
</evidence>
<dbReference type="GO" id="GO:0005886">
    <property type="term" value="C:plasma membrane"/>
    <property type="evidence" value="ECO:0007669"/>
    <property type="project" value="TreeGrafter"/>
</dbReference>
<dbReference type="PANTHER" id="PTHR47870">
    <property type="entry name" value="CYTOCHROME C-TYPE BIOGENESIS PROTEIN CCMH"/>
    <property type="match status" value="1"/>
</dbReference>
<comment type="subcellular location">
    <subcellularLocation>
        <location evidence="1">Cell envelope</location>
    </subcellularLocation>
</comment>
<keyword evidence="10" id="KW-1185">Reference proteome</keyword>
<dbReference type="Proteomes" id="UP000242515">
    <property type="component" value="Unassembled WGS sequence"/>
</dbReference>
<dbReference type="InterPro" id="IPR019734">
    <property type="entry name" value="TPR_rpt"/>
</dbReference>
<dbReference type="Gene3D" id="1.25.40.10">
    <property type="entry name" value="Tetratricopeptide repeat domain"/>
    <property type="match status" value="1"/>
</dbReference>
<dbReference type="GO" id="GO:0017004">
    <property type="term" value="P:cytochrome complex assembly"/>
    <property type="evidence" value="ECO:0007669"/>
    <property type="project" value="UniProtKB-KW"/>
</dbReference>
<evidence type="ECO:0000256" key="1">
    <source>
        <dbReference type="ARBA" id="ARBA00004196"/>
    </source>
</evidence>
<evidence type="ECO:0000313" key="10">
    <source>
        <dbReference type="Proteomes" id="UP000242515"/>
    </source>
</evidence>
<dbReference type="SUPFAM" id="SSF48452">
    <property type="entry name" value="TPR-like"/>
    <property type="match status" value="1"/>
</dbReference>
<evidence type="ECO:0000256" key="2">
    <source>
        <dbReference type="ARBA" id="ARBA00022737"/>
    </source>
</evidence>
<evidence type="ECO:0000256" key="3">
    <source>
        <dbReference type="ARBA" id="ARBA00022748"/>
    </source>
</evidence>
<evidence type="ECO:0000256" key="5">
    <source>
        <dbReference type="PROSITE-ProRule" id="PRU00339"/>
    </source>
</evidence>
<keyword evidence="6" id="KW-1133">Transmembrane helix</keyword>
<reference evidence="10" key="1">
    <citation type="submission" date="2016-10" db="EMBL/GenBank/DDBJ databases">
        <authorList>
            <person name="Varghese N."/>
            <person name="Submissions S."/>
        </authorList>
    </citation>
    <scope>NUCLEOTIDE SEQUENCE [LARGE SCALE GENOMIC DNA]</scope>
    <source>
        <strain evidence="10">8N4</strain>
    </source>
</reference>
<proteinExistence type="predicted"/>